<name>A0ABW4WCS1_9HYPH</name>
<evidence type="ECO:0000313" key="1">
    <source>
        <dbReference type="EMBL" id="MFD2054219.1"/>
    </source>
</evidence>
<proteinExistence type="predicted"/>
<gene>
    <name evidence="1" type="ORF">ACFSQT_14280</name>
</gene>
<organism evidence="1 2">
    <name type="scientific">Mesorhizobium calcicola</name>
    <dbReference type="NCBI Taxonomy" id="1300310"/>
    <lineage>
        <taxon>Bacteria</taxon>
        <taxon>Pseudomonadati</taxon>
        <taxon>Pseudomonadota</taxon>
        <taxon>Alphaproteobacteria</taxon>
        <taxon>Hyphomicrobiales</taxon>
        <taxon>Phyllobacteriaceae</taxon>
        <taxon>Mesorhizobium</taxon>
    </lineage>
</organism>
<protein>
    <submittedName>
        <fullName evidence="1">Uncharacterized protein</fullName>
    </submittedName>
</protein>
<dbReference type="EMBL" id="JBHUGY010000021">
    <property type="protein sequence ID" value="MFD2054219.1"/>
    <property type="molecule type" value="Genomic_DNA"/>
</dbReference>
<sequence length="168" mass="18166">MSDFNSGYDGIRKLIENGIDSGDTKSSRIGVIDGCGYRGIRGADSADTLLMHVADQIMDIHGLNQLSGETWRLARAIIRGMIAHFNATESAEISVAMNGVEDFFVVTVPACAIEEEIVEEIEAQNRRVGGQDATVAFSSRNAVRVYRKGIEIEGLRSDEGSDLLDDAA</sequence>
<keyword evidence="2" id="KW-1185">Reference proteome</keyword>
<evidence type="ECO:0000313" key="2">
    <source>
        <dbReference type="Proteomes" id="UP001597349"/>
    </source>
</evidence>
<comment type="caution">
    <text evidence="1">The sequence shown here is derived from an EMBL/GenBank/DDBJ whole genome shotgun (WGS) entry which is preliminary data.</text>
</comment>
<dbReference type="Proteomes" id="UP001597349">
    <property type="component" value="Unassembled WGS sequence"/>
</dbReference>
<dbReference type="RefSeq" id="WP_379019594.1">
    <property type="nucleotide sequence ID" value="NZ_JBHUGY010000021.1"/>
</dbReference>
<reference evidence="2" key="1">
    <citation type="journal article" date="2019" name="Int. J. Syst. Evol. Microbiol.">
        <title>The Global Catalogue of Microorganisms (GCM) 10K type strain sequencing project: providing services to taxonomists for standard genome sequencing and annotation.</title>
        <authorList>
            <consortium name="The Broad Institute Genomics Platform"/>
            <consortium name="The Broad Institute Genome Sequencing Center for Infectious Disease"/>
            <person name="Wu L."/>
            <person name="Ma J."/>
        </authorList>
    </citation>
    <scope>NUCLEOTIDE SEQUENCE [LARGE SCALE GENOMIC DNA]</scope>
    <source>
        <strain evidence="2">CGMCC 1.16226</strain>
    </source>
</reference>
<accession>A0ABW4WCS1</accession>